<gene>
    <name evidence="2" type="ORF">PSECIP111854_03743</name>
    <name evidence="1" type="ORF">PSECIP111951_02632</name>
</gene>
<sequence>MGLQYFHADILYTIYPLQNIASTFIGEKSVIETFLARPSFMALFSGKQLKGWIGLRMRVVEEVTYDYLRTIGIHYLAVFKGRMLSK</sequence>
<dbReference type="EMBL" id="CAMAPC010000022">
    <property type="protein sequence ID" value="CAH9065733.1"/>
    <property type="molecule type" value="Genomic_DNA"/>
</dbReference>
<proteinExistence type="predicted"/>
<dbReference type="Proteomes" id="UP001152467">
    <property type="component" value="Unassembled WGS sequence"/>
</dbReference>
<organism evidence="2 3">
    <name type="scientific">Pseudoalteromonas holothuriae</name>
    <dbReference type="NCBI Taxonomy" id="2963714"/>
    <lineage>
        <taxon>Bacteria</taxon>
        <taxon>Pseudomonadati</taxon>
        <taxon>Pseudomonadota</taxon>
        <taxon>Gammaproteobacteria</taxon>
        <taxon>Alteromonadales</taxon>
        <taxon>Pseudoalteromonadaceae</taxon>
        <taxon>Pseudoalteromonas</taxon>
    </lineage>
</organism>
<protein>
    <submittedName>
        <fullName evidence="2">Uncharacterized protein</fullName>
    </submittedName>
</protein>
<reference evidence="2 4" key="1">
    <citation type="submission" date="2022-07" db="EMBL/GenBank/DDBJ databases">
        <authorList>
            <person name="Criscuolo A."/>
        </authorList>
    </citation>
    <scope>NUCLEOTIDE SEQUENCE</scope>
    <source>
        <strain evidence="4">CIP 111951</strain>
        <strain evidence="2">CIP111854</strain>
        <strain evidence="1">CIP111951</strain>
    </source>
</reference>
<accession>A0A9W4R468</accession>
<name>A0A9W4R468_9GAMM</name>
<evidence type="ECO:0000313" key="4">
    <source>
        <dbReference type="Proteomes" id="UP001152485"/>
    </source>
</evidence>
<keyword evidence="3" id="KW-1185">Reference proteome</keyword>
<evidence type="ECO:0000313" key="1">
    <source>
        <dbReference type="EMBL" id="CAH9062140.1"/>
    </source>
</evidence>
<evidence type="ECO:0000313" key="2">
    <source>
        <dbReference type="EMBL" id="CAH9065733.1"/>
    </source>
</evidence>
<evidence type="ECO:0000313" key="3">
    <source>
        <dbReference type="Proteomes" id="UP001152467"/>
    </source>
</evidence>
<dbReference type="EMBL" id="CAMAPD010000012">
    <property type="protein sequence ID" value="CAH9062140.1"/>
    <property type="molecule type" value="Genomic_DNA"/>
</dbReference>
<dbReference type="AlphaFoldDB" id="A0A9W4R468"/>
<dbReference type="Proteomes" id="UP001152485">
    <property type="component" value="Unassembled WGS sequence"/>
</dbReference>
<comment type="caution">
    <text evidence="2">The sequence shown here is derived from an EMBL/GenBank/DDBJ whole genome shotgun (WGS) entry which is preliminary data.</text>
</comment>